<gene>
    <name evidence="2" type="ORF">E1J06_21975</name>
</gene>
<comment type="caution">
    <text evidence="2">The sequence shown here is derived from an EMBL/GenBank/DDBJ whole genome shotgun (WGS) entry which is preliminary data.</text>
</comment>
<keyword evidence="1" id="KW-0175">Coiled coil</keyword>
<dbReference type="AlphaFoldDB" id="A0AAX2QZ70"/>
<reference evidence="2 3" key="1">
    <citation type="journal article" date="2019" name="Nat. Microbiol.">
        <title>Genomic variation and strain-specific functional adaptation in the human gut microbiome during early life.</title>
        <authorList>
            <person name="Vatanen T."/>
            <person name="Plichta D.R."/>
            <person name="Somani J."/>
            <person name="Munch P.C."/>
            <person name="Arthur T.D."/>
            <person name="Hall A.B."/>
            <person name="Rudolf S."/>
            <person name="Oakeley E.J."/>
            <person name="Ke X."/>
            <person name="Young R.A."/>
            <person name="Haiser H.J."/>
            <person name="Kolde R."/>
            <person name="Yassour M."/>
            <person name="Luopajarvi K."/>
            <person name="Siljander H."/>
            <person name="Virtanen S.M."/>
            <person name="Ilonen J."/>
            <person name="Uibo R."/>
            <person name="Tillmann V."/>
            <person name="Mokurov S."/>
            <person name="Dorshakova N."/>
            <person name="Porter J.A."/>
            <person name="McHardy A.C."/>
            <person name="Lahdesmaki H."/>
            <person name="Vlamakis H."/>
            <person name="Huttenhower C."/>
            <person name="Knip M."/>
            <person name="Xavier R.J."/>
        </authorList>
    </citation>
    <scope>NUCLEOTIDE SEQUENCE [LARGE SCALE GENOMIC DNA]</scope>
    <source>
        <strain evidence="2 3">RJX1052</strain>
    </source>
</reference>
<dbReference type="RefSeq" id="WP_038605404.1">
    <property type="nucleotide sequence ID" value="NZ_CP046427.1"/>
</dbReference>
<accession>A0AAX2QZ70</accession>
<sequence length="135" mass="15835">MVIEKKTPKYTKSNIKRYVNSDNGKRYNDFLNEKGYQKEVFEAKSIQEQGEELKSFYDEKKWKLNTNKKENKSRKNTLNDDKDNLITKIANSDKCNSDTKVHLIKKAMELEEKQKALATLQQDIDEISKEINAVI</sequence>
<evidence type="ECO:0000256" key="1">
    <source>
        <dbReference type="SAM" id="Coils"/>
    </source>
</evidence>
<evidence type="ECO:0000313" key="3">
    <source>
        <dbReference type="Proteomes" id="UP000294834"/>
    </source>
</evidence>
<protein>
    <submittedName>
        <fullName evidence="2">Uncharacterized protein</fullName>
    </submittedName>
</protein>
<feature type="coiled-coil region" evidence="1">
    <location>
        <begin position="103"/>
        <end position="130"/>
    </location>
</feature>
<dbReference type="EMBL" id="SLTX01000002">
    <property type="protein sequence ID" value="TDB03825.1"/>
    <property type="molecule type" value="Genomic_DNA"/>
</dbReference>
<dbReference type="KEGG" id="bdh:GV66_07510"/>
<organism evidence="2 3">
    <name type="scientific">Phocaeicola dorei</name>
    <dbReference type="NCBI Taxonomy" id="357276"/>
    <lineage>
        <taxon>Bacteria</taxon>
        <taxon>Pseudomonadati</taxon>
        <taxon>Bacteroidota</taxon>
        <taxon>Bacteroidia</taxon>
        <taxon>Bacteroidales</taxon>
        <taxon>Bacteroidaceae</taxon>
        <taxon>Phocaeicola</taxon>
    </lineage>
</organism>
<dbReference type="Proteomes" id="UP000294834">
    <property type="component" value="Unassembled WGS sequence"/>
</dbReference>
<proteinExistence type="predicted"/>
<name>A0AAX2QZ70_9BACT</name>
<evidence type="ECO:0000313" key="2">
    <source>
        <dbReference type="EMBL" id="TDB03825.1"/>
    </source>
</evidence>